<accession>A0AC59HVT2</accession>
<reference evidence="1" key="1">
    <citation type="submission" date="2022-08" db="EMBL/GenBank/DDBJ databases">
        <title>Molecular epidemiological analysis of five strains of VanD-type vancomycin-resistant Enterococcus faecalis.</title>
        <authorList>
            <person name="Mimura K."/>
            <person name="Hashimoto Y."/>
            <person name="Tomita H."/>
        </authorList>
    </citation>
    <scope>NUCLEOTIDE SEQUENCE</scope>
    <source>
        <strain evidence="1">SVR2332</strain>
    </source>
</reference>
<organism evidence="1 2">
    <name type="scientific">Enterococcus faecalis</name>
    <name type="common">Streptococcus faecalis</name>
    <dbReference type="NCBI Taxonomy" id="1351"/>
    <lineage>
        <taxon>Bacteria</taxon>
        <taxon>Bacillati</taxon>
        <taxon>Bacillota</taxon>
        <taxon>Bacilli</taxon>
        <taxon>Lactobacillales</taxon>
        <taxon>Enterococcaceae</taxon>
        <taxon>Enterococcus</taxon>
    </lineage>
</organism>
<gene>
    <name evidence="1" type="ORF">EfsSVR2332_38630</name>
</gene>
<dbReference type="Proteomes" id="UP001317613">
    <property type="component" value="Chromosome"/>
</dbReference>
<evidence type="ECO:0000313" key="1">
    <source>
        <dbReference type="EMBL" id="BDQ63785.1"/>
    </source>
</evidence>
<evidence type="ECO:0000313" key="2">
    <source>
        <dbReference type="Proteomes" id="UP001317613"/>
    </source>
</evidence>
<sequence length="122" mass="12763">MKKKRYLMIVCLLSSPSFFINVEASDGGSSSVGIEFYQNPTTPAPKDAPPKTDAPATDPKGPAGPPQGDQRSGGSTQTTTTGSKLPSTGSKSQANLSILGLALIGLVGIVHRKKERHETDKI</sequence>
<proteinExistence type="predicted"/>
<name>A0AC59HVT2_ENTFL</name>
<dbReference type="EMBL" id="AP026729">
    <property type="protein sequence ID" value="BDQ63785.1"/>
    <property type="molecule type" value="Genomic_DNA"/>
</dbReference>
<protein>
    <submittedName>
        <fullName evidence="1">Cell wall surface anchor protein</fullName>
    </submittedName>
</protein>